<dbReference type="GO" id="GO:0005886">
    <property type="term" value="C:plasma membrane"/>
    <property type="evidence" value="ECO:0007669"/>
    <property type="project" value="UniProtKB-SubCell"/>
</dbReference>
<feature type="transmembrane region" description="Helical" evidence="5">
    <location>
        <begin position="107"/>
        <end position="126"/>
    </location>
</feature>
<dbReference type="Proteomes" id="UP000476332">
    <property type="component" value="Unassembled WGS sequence"/>
</dbReference>
<keyword evidence="2 5" id="KW-0812">Transmembrane</keyword>
<comment type="caution">
    <text evidence="6">The sequence shown here is derived from an EMBL/GenBank/DDBJ whole genome shotgun (WGS) entry which is preliminary data.</text>
</comment>
<comment type="subcellular location">
    <subcellularLocation>
        <location evidence="5">Cell membrane</location>
        <topology evidence="5">Multi-pass membrane protein</topology>
    </subcellularLocation>
    <subcellularLocation>
        <location evidence="1">Membrane</location>
        <topology evidence="1">Multi-pass membrane protein</topology>
    </subcellularLocation>
</comment>
<evidence type="ECO:0000256" key="2">
    <source>
        <dbReference type="ARBA" id="ARBA00022692"/>
    </source>
</evidence>
<feature type="transmembrane region" description="Helical" evidence="5">
    <location>
        <begin position="75"/>
        <end position="95"/>
    </location>
</feature>
<dbReference type="EMBL" id="JAAAMJ010000030">
    <property type="protein sequence ID" value="NDV89190.1"/>
    <property type="molecule type" value="Genomic_DNA"/>
</dbReference>
<evidence type="ECO:0000256" key="4">
    <source>
        <dbReference type="ARBA" id="ARBA00023136"/>
    </source>
</evidence>
<evidence type="ECO:0000256" key="1">
    <source>
        <dbReference type="ARBA" id="ARBA00004141"/>
    </source>
</evidence>
<dbReference type="InterPro" id="IPR002781">
    <property type="entry name" value="TM_pro_TauE-like"/>
</dbReference>
<protein>
    <recommendedName>
        <fullName evidence="5">Probable membrane transporter protein</fullName>
    </recommendedName>
</protein>
<gene>
    <name evidence="6" type="ORF">GTW51_21225</name>
</gene>
<keyword evidence="4 5" id="KW-0472">Membrane</keyword>
<evidence type="ECO:0000256" key="3">
    <source>
        <dbReference type="ARBA" id="ARBA00022989"/>
    </source>
</evidence>
<dbReference type="RefSeq" id="WP_163046041.1">
    <property type="nucleotide sequence ID" value="NZ_JAAAMJ010000030.1"/>
</dbReference>
<comment type="similarity">
    <text evidence="5">Belongs to the 4-toluene sulfonate uptake permease (TSUP) (TC 2.A.102) family.</text>
</comment>
<name>A0A6L9MNV0_9HYPH</name>
<evidence type="ECO:0000256" key="5">
    <source>
        <dbReference type="RuleBase" id="RU363041"/>
    </source>
</evidence>
<dbReference type="AlphaFoldDB" id="A0A6L9MNV0"/>
<evidence type="ECO:0000313" key="6">
    <source>
        <dbReference type="EMBL" id="NDV89190.1"/>
    </source>
</evidence>
<dbReference type="Pfam" id="PF01925">
    <property type="entry name" value="TauE"/>
    <property type="match status" value="1"/>
</dbReference>
<keyword evidence="5" id="KW-1003">Cell membrane</keyword>
<sequence length="131" mass="13881">MPARAGKLLVFPAGFTGGLLQGASGISMPVSVSFLNALCLDRRTFIAIISVFFSVMSACQIPALAWFGLVTTHSIALSLFAVLPILLFMPVGSMAAERFSKPAFDKVILFLLVGLAIKLLVDAVAYRGVAF</sequence>
<feature type="transmembrane region" description="Helical" evidence="5">
    <location>
        <begin position="45"/>
        <end position="69"/>
    </location>
</feature>
<feature type="transmembrane region" description="Helical" evidence="5">
    <location>
        <begin position="20"/>
        <end position="38"/>
    </location>
</feature>
<keyword evidence="7" id="KW-1185">Reference proteome</keyword>
<reference evidence="6 7" key="1">
    <citation type="submission" date="2020-01" db="EMBL/GenBank/DDBJ databases">
        <title>Genomes of bacteria type strains.</title>
        <authorList>
            <person name="Chen J."/>
            <person name="Zhu S."/>
            <person name="Chen J."/>
        </authorList>
    </citation>
    <scope>NUCLEOTIDE SEQUENCE [LARGE SCALE GENOMIC DNA]</scope>
    <source>
        <strain evidence="6 7">KCTC 52919</strain>
    </source>
</reference>
<keyword evidence="3 5" id="KW-1133">Transmembrane helix</keyword>
<accession>A0A6L9MNV0</accession>
<proteinExistence type="inferred from homology"/>
<evidence type="ECO:0000313" key="7">
    <source>
        <dbReference type="Proteomes" id="UP000476332"/>
    </source>
</evidence>
<organism evidence="6 7">
    <name type="scientific">Aurantimonas aggregata</name>
    <dbReference type="NCBI Taxonomy" id="2047720"/>
    <lineage>
        <taxon>Bacteria</taxon>
        <taxon>Pseudomonadati</taxon>
        <taxon>Pseudomonadota</taxon>
        <taxon>Alphaproteobacteria</taxon>
        <taxon>Hyphomicrobiales</taxon>
        <taxon>Aurantimonadaceae</taxon>
        <taxon>Aurantimonas</taxon>
    </lineage>
</organism>